<keyword evidence="1" id="KW-0560">Oxidoreductase</keyword>
<dbReference type="GO" id="GO:0016491">
    <property type="term" value="F:oxidoreductase activity"/>
    <property type="evidence" value="ECO:0007669"/>
    <property type="project" value="UniProtKB-KW"/>
</dbReference>
<dbReference type="EMBL" id="QKRX01000004">
    <property type="protein sequence ID" value="RAU18603.1"/>
    <property type="molecule type" value="Genomic_DNA"/>
</dbReference>
<name>A0A364NNF6_9GAMM</name>
<dbReference type="InterPro" id="IPR036188">
    <property type="entry name" value="FAD/NAD-bd_sf"/>
</dbReference>
<dbReference type="PANTHER" id="PTHR13847:SF289">
    <property type="entry name" value="GLYCINE OXIDASE"/>
    <property type="match status" value="1"/>
</dbReference>
<accession>A0A364NNF6</accession>
<dbReference type="InterPro" id="IPR006076">
    <property type="entry name" value="FAD-dep_OxRdtase"/>
</dbReference>
<dbReference type="PANTHER" id="PTHR13847">
    <property type="entry name" value="SARCOSINE DEHYDROGENASE-RELATED"/>
    <property type="match status" value="1"/>
</dbReference>
<sequence>MSGNTIVLGAGMVGVSVAWHLAKRGRSVLLIDRRPPGQETSFGNAGIIQREAIAPYAFPHDLKTLLRVLPNRSIDIRYRPAGMIAAVSPLFSYWLNSFPSRYKKIVPQYASIISLSTDEHAPMIEASDANHLVKKEGWLELYRTPKELDRRENEALDAARLYGVEFRRLNRAELDQVQPGLSSDIVGAIHWLNSWTVESPGDLVQAYAKSFEAMGGRFELAELKGVQKTATGWTVNTSEGSHEADDVVIALGPWSKDLLKTLDYDLPLFVKRGYHVHYNQPQGKPLKYWLMDAEKGYLLEPMKAGVRMTTGAELADLEAPANTGQLDAAEKVAKTLYPIGDRVEALPWKGARPCIPDMKPVIGPAPKHQNLWFAFGHGHQGFTLGPATGRLLSDMMHGESTPIDMAPFSPSRF</sequence>
<dbReference type="GO" id="GO:0005737">
    <property type="term" value="C:cytoplasm"/>
    <property type="evidence" value="ECO:0007669"/>
    <property type="project" value="TreeGrafter"/>
</dbReference>
<evidence type="ECO:0000313" key="4">
    <source>
        <dbReference type="Proteomes" id="UP000250744"/>
    </source>
</evidence>
<evidence type="ECO:0000256" key="1">
    <source>
        <dbReference type="ARBA" id="ARBA00023002"/>
    </source>
</evidence>
<dbReference type="Gene3D" id="3.30.9.10">
    <property type="entry name" value="D-Amino Acid Oxidase, subunit A, domain 2"/>
    <property type="match status" value="1"/>
</dbReference>
<dbReference type="RefSeq" id="WP_112158708.1">
    <property type="nucleotide sequence ID" value="NZ_QKRX01000004.1"/>
</dbReference>
<dbReference type="SUPFAM" id="SSF51905">
    <property type="entry name" value="FAD/NAD(P)-binding domain"/>
    <property type="match status" value="1"/>
</dbReference>
<dbReference type="Gene3D" id="3.50.50.60">
    <property type="entry name" value="FAD/NAD(P)-binding domain"/>
    <property type="match status" value="2"/>
</dbReference>
<evidence type="ECO:0000259" key="2">
    <source>
        <dbReference type="Pfam" id="PF01266"/>
    </source>
</evidence>
<dbReference type="SUPFAM" id="SSF54373">
    <property type="entry name" value="FAD-linked reductases, C-terminal domain"/>
    <property type="match status" value="1"/>
</dbReference>
<protein>
    <submittedName>
        <fullName evidence="3">Amino acid dehydrogenase</fullName>
    </submittedName>
</protein>
<comment type="caution">
    <text evidence="3">The sequence shown here is derived from an EMBL/GenBank/DDBJ whole genome shotgun (WGS) entry which is preliminary data.</text>
</comment>
<reference evidence="3 4" key="1">
    <citation type="submission" date="2018-06" db="EMBL/GenBank/DDBJ databases">
        <title>Nitrincola tibetense sp. nov., isolated from Lake XuguoCo on Tibetan Plateau.</title>
        <authorList>
            <person name="Xing P."/>
        </authorList>
    </citation>
    <scope>NUCLEOTIDE SEQUENCE [LARGE SCALE GENOMIC DNA]</scope>
    <source>
        <strain evidence="4">xg18</strain>
    </source>
</reference>
<dbReference type="Proteomes" id="UP000250744">
    <property type="component" value="Unassembled WGS sequence"/>
</dbReference>
<feature type="domain" description="FAD dependent oxidoreductase" evidence="2">
    <location>
        <begin position="6"/>
        <end position="395"/>
    </location>
</feature>
<gene>
    <name evidence="3" type="ORF">DN062_07485</name>
</gene>
<keyword evidence="4" id="KW-1185">Reference proteome</keyword>
<organism evidence="3 4">
    <name type="scientific">Nitrincola tibetensis</name>
    <dbReference type="NCBI Taxonomy" id="2219697"/>
    <lineage>
        <taxon>Bacteria</taxon>
        <taxon>Pseudomonadati</taxon>
        <taxon>Pseudomonadota</taxon>
        <taxon>Gammaproteobacteria</taxon>
        <taxon>Oceanospirillales</taxon>
        <taxon>Oceanospirillaceae</taxon>
        <taxon>Nitrincola</taxon>
    </lineage>
</organism>
<dbReference type="AlphaFoldDB" id="A0A364NNF6"/>
<evidence type="ECO:0000313" key="3">
    <source>
        <dbReference type="EMBL" id="RAU18603.1"/>
    </source>
</evidence>
<dbReference type="Pfam" id="PF01266">
    <property type="entry name" value="DAO"/>
    <property type="match status" value="1"/>
</dbReference>
<dbReference type="OrthoDB" id="9805337at2"/>
<proteinExistence type="predicted"/>